<reference evidence="6 7" key="1">
    <citation type="submission" date="2014-11" db="EMBL/GenBank/DDBJ databases">
        <authorList>
            <person name="Zhu J."/>
            <person name="Qi W."/>
            <person name="Song R."/>
        </authorList>
    </citation>
    <scope>NUCLEOTIDE SEQUENCE [LARGE SCALE GENOMIC DNA]</scope>
</reference>
<gene>
    <name evidence="6" type="ORF">Vbra_11178</name>
</gene>
<evidence type="ECO:0000256" key="1">
    <source>
        <dbReference type="ARBA" id="ARBA00004141"/>
    </source>
</evidence>
<dbReference type="OrthoDB" id="10267969at2759"/>
<dbReference type="STRING" id="1169540.A0A0G4EBP9"/>
<dbReference type="AlphaFoldDB" id="A0A0G4EBP9"/>
<dbReference type="GO" id="GO:0016020">
    <property type="term" value="C:membrane"/>
    <property type="evidence" value="ECO:0007669"/>
    <property type="project" value="UniProtKB-SubCell"/>
</dbReference>
<comment type="similarity">
    <text evidence="2">Belongs to the peroxisomal membrane protein PXMP2/4 family.</text>
</comment>
<dbReference type="PANTHER" id="PTHR11266">
    <property type="entry name" value="PEROXISOMAL MEMBRANE PROTEIN 2, PXMP2 MPV17"/>
    <property type="match status" value="1"/>
</dbReference>
<evidence type="ECO:0000256" key="4">
    <source>
        <dbReference type="ARBA" id="ARBA00022989"/>
    </source>
</evidence>
<organism evidence="6 7">
    <name type="scientific">Vitrella brassicaformis (strain CCMP3155)</name>
    <dbReference type="NCBI Taxonomy" id="1169540"/>
    <lineage>
        <taxon>Eukaryota</taxon>
        <taxon>Sar</taxon>
        <taxon>Alveolata</taxon>
        <taxon>Colpodellida</taxon>
        <taxon>Vitrellaceae</taxon>
        <taxon>Vitrella</taxon>
    </lineage>
</organism>
<keyword evidence="5" id="KW-0472">Membrane</keyword>
<proteinExistence type="inferred from homology"/>
<accession>A0A0G4EBP9</accession>
<evidence type="ECO:0000256" key="3">
    <source>
        <dbReference type="ARBA" id="ARBA00022692"/>
    </source>
</evidence>
<keyword evidence="3" id="KW-0812">Transmembrane</keyword>
<name>A0A0G4EBP9_VITBC</name>
<dbReference type="VEuPathDB" id="CryptoDB:Vbra_11178"/>
<dbReference type="GO" id="GO:0005737">
    <property type="term" value="C:cytoplasm"/>
    <property type="evidence" value="ECO:0007669"/>
    <property type="project" value="TreeGrafter"/>
</dbReference>
<evidence type="ECO:0000313" key="6">
    <source>
        <dbReference type="EMBL" id="CEL92955.1"/>
    </source>
</evidence>
<dbReference type="EMBL" id="CDMY01000123">
    <property type="protein sequence ID" value="CEL92955.1"/>
    <property type="molecule type" value="Genomic_DNA"/>
</dbReference>
<evidence type="ECO:0000256" key="2">
    <source>
        <dbReference type="ARBA" id="ARBA00006824"/>
    </source>
</evidence>
<comment type="subcellular location">
    <subcellularLocation>
        <location evidence="1">Membrane</location>
        <topology evidence="1">Multi-pass membrane protein</topology>
    </subcellularLocation>
</comment>
<dbReference type="PANTHER" id="PTHR11266:SF17">
    <property type="entry name" value="PROTEIN MPV17"/>
    <property type="match status" value="1"/>
</dbReference>
<keyword evidence="4" id="KW-1133">Transmembrane helix</keyword>
<dbReference type="InParanoid" id="A0A0G4EBP9"/>
<sequence>MTDPAIAGLRTVLWSAGVAYQRAVVGIQRNKTLQAIARPFAYVLGGYNSLLKRHPVLTNMATSGVVMYVGDYAAQQAQHESKWRAYRRQELRQAEIKEGSFSPSNPNRLFFADKEKAGEMSFEAPERYECPGEFKLSVKRSAILTSWNAIGFAPIWSFWFRLADYLMPQKGVKEALKKVCITTVCAAPPANALFIAYVEAATQYWDNNFQSFDTVKWYIATEERIKNYLYHIWQASFFYWGVCNLFNWLVLPYQYRTVFSTVASTGWSYWLSSSFYNAQGRIAAVDFMREYSNKYKQLRAQGWSEDHVKLGGFPQTKQERLDQIMSADEEKKWEAVDASLPDGWSYLGVGQGIQPLTNSWRKGHGYHPSEISHKDLWKEEKRRVQGLPTDISWEAIYGERGPRWHDPTGNLGTH</sequence>
<dbReference type="Proteomes" id="UP000041254">
    <property type="component" value="Unassembled WGS sequence"/>
</dbReference>
<protein>
    <submittedName>
        <fullName evidence="6">Uncharacterized protein</fullName>
    </submittedName>
</protein>
<keyword evidence="7" id="KW-1185">Reference proteome</keyword>
<dbReference type="InterPro" id="IPR007248">
    <property type="entry name" value="Mpv17_PMP22"/>
</dbReference>
<evidence type="ECO:0000313" key="7">
    <source>
        <dbReference type="Proteomes" id="UP000041254"/>
    </source>
</evidence>
<evidence type="ECO:0000256" key="5">
    <source>
        <dbReference type="ARBA" id="ARBA00023136"/>
    </source>
</evidence>